<evidence type="ECO:0000313" key="16">
    <source>
        <dbReference type="Proteomes" id="UP001432027"/>
    </source>
</evidence>
<dbReference type="PROSITE" id="PS00031">
    <property type="entry name" value="NUCLEAR_REC_DBD_1"/>
    <property type="match status" value="1"/>
</dbReference>
<dbReference type="AlphaFoldDB" id="A0AAV5SD26"/>
<proteinExistence type="inferred from homology"/>
<keyword evidence="16" id="KW-1185">Reference proteome</keyword>
<evidence type="ECO:0000256" key="6">
    <source>
        <dbReference type="ARBA" id="ARBA00023015"/>
    </source>
</evidence>
<evidence type="ECO:0000256" key="4">
    <source>
        <dbReference type="ARBA" id="ARBA00022771"/>
    </source>
</evidence>
<dbReference type="GO" id="GO:0003700">
    <property type="term" value="F:DNA-binding transcription factor activity"/>
    <property type="evidence" value="ECO:0007669"/>
    <property type="project" value="InterPro"/>
</dbReference>
<feature type="domain" description="NR LBD" evidence="14">
    <location>
        <begin position="132"/>
        <end position="415"/>
    </location>
</feature>
<keyword evidence="8 11" id="KW-0804">Transcription</keyword>
<evidence type="ECO:0000256" key="8">
    <source>
        <dbReference type="ARBA" id="ARBA00023163"/>
    </source>
</evidence>
<evidence type="ECO:0000259" key="13">
    <source>
        <dbReference type="PROSITE" id="PS51030"/>
    </source>
</evidence>
<dbReference type="Gene3D" id="3.30.50.10">
    <property type="entry name" value="Erythroid Transcription Factor GATA-1, subunit A"/>
    <property type="match status" value="1"/>
</dbReference>
<sequence length="415" mass="47275">LKLYFSAQNRKRMAENESGERLCLICRSKSDCTHFGVDSCRACAAFFRRSVSLNKTYKCRAKTDLCDVSKDAKLMCRGCRYTRCIEAGMLPKNVHSKFDTRAKDDSMGSDDEPAKSVSRNSDSEAFSEYLPSRPSVISNVLHAMPATTPLLTQLSDQYRILLAVRRSCELLLWTQSQSADPKIATEPINPDRVFPATIGHHGKSVRGTQQAFLDFATSCFPVMETFNQHEKSTLLKTFRTCTFVFEAVYRVRKLMPGNSKVVMITSMSYLDMDNLDHYLSDADDIHNPVHVNNVSRDLTMQSMLHWLAPLLDRAKITHVEATAIIGLLFWPNYIVKASKRVIDISFDYQQRIFGELQTYYKDVLRLDDHSSRIAHVTCILVCVQGIMQRLKDDMEIYRILNDFDSNDDDLDVVGP</sequence>
<comment type="caution">
    <text evidence="15">The sequence shown here is derived from an EMBL/GenBank/DDBJ whole genome shotgun (WGS) entry which is preliminary data.</text>
</comment>
<protein>
    <recommendedName>
        <fullName evidence="17">Nuclear receptor</fullName>
    </recommendedName>
</protein>
<dbReference type="PROSITE" id="PS51030">
    <property type="entry name" value="NUCLEAR_REC_DBD_2"/>
    <property type="match status" value="1"/>
</dbReference>
<dbReference type="Pfam" id="PF00104">
    <property type="entry name" value="Hormone_recep"/>
    <property type="match status" value="1"/>
</dbReference>
<keyword evidence="9 11" id="KW-0675">Receptor</keyword>
<dbReference type="InterPro" id="IPR001628">
    <property type="entry name" value="Znf_hrmn_rcpt"/>
</dbReference>
<dbReference type="PANTHER" id="PTHR46011">
    <property type="entry name" value="NUCLEAR HORMONE RECEPTOR FAMILY MEMBER NHR-86-RELATED"/>
    <property type="match status" value="1"/>
</dbReference>
<dbReference type="SUPFAM" id="SSF48508">
    <property type="entry name" value="Nuclear receptor ligand-binding domain"/>
    <property type="match status" value="1"/>
</dbReference>
<feature type="domain" description="Nuclear receptor" evidence="13">
    <location>
        <begin position="20"/>
        <end position="96"/>
    </location>
</feature>
<dbReference type="SMART" id="SM00399">
    <property type="entry name" value="ZnF_C4"/>
    <property type="match status" value="1"/>
</dbReference>
<dbReference type="GO" id="GO:0000978">
    <property type="term" value="F:RNA polymerase II cis-regulatory region sequence-specific DNA binding"/>
    <property type="evidence" value="ECO:0007669"/>
    <property type="project" value="InterPro"/>
</dbReference>
<dbReference type="InterPro" id="IPR000536">
    <property type="entry name" value="Nucl_hrmn_rcpt_lig-bd"/>
</dbReference>
<dbReference type="InterPro" id="IPR013088">
    <property type="entry name" value="Znf_NHR/GATA"/>
</dbReference>
<dbReference type="InterPro" id="IPR049636">
    <property type="entry name" value="HNF4-like_DBD"/>
</dbReference>
<dbReference type="GO" id="GO:0005634">
    <property type="term" value="C:nucleus"/>
    <property type="evidence" value="ECO:0007669"/>
    <property type="project" value="UniProtKB-SubCell"/>
</dbReference>
<evidence type="ECO:0000256" key="5">
    <source>
        <dbReference type="ARBA" id="ARBA00022833"/>
    </source>
</evidence>
<keyword evidence="7 11" id="KW-0238">DNA-binding</keyword>
<comment type="similarity">
    <text evidence="2 11">Belongs to the nuclear hormone receptor family.</text>
</comment>
<dbReference type="EMBL" id="BTSX01000001">
    <property type="protein sequence ID" value="GMS80958.1"/>
    <property type="molecule type" value="Genomic_DNA"/>
</dbReference>
<comment type="subcellular location">
    <subcellularLocation>
        <location evidence="1 11">Nucleus</location>
    </subcellularLocation>
</comment>
<evidence type="ECO:0000313" key="15">
    <source>
        <dbReference type="EMBL" id="GMS80958.1"/>
    </source>
</evidence>
<evidence type="ECO:0000256" key="9">
    <source>
        <dbReference type="ARBA" id="ARBA00023170"/>
    </source>
</evidence>
<gene>
    <name evidence="15" type="ORF">PENTCL1PPCAC_3133</name>
</gene>
<dbReference type="Gene3D" id="1.10.565.10">
    <property type="entry name" value="Retinoid X Receptor"/>
    <property type="match status" value="1"/>
</dbReference>
<organism evidence="15 16">
    <name type="scientific">Pristionchus entomophagus</name>
    <dbReference type="NCBI Taxonomy" id="358040"/>
    <lineage>
        <taxon>Eukaryota</taxon>
        <taxon>Metazoa</taxon>
        <taxon>Ecdysozoa</taxon>
        <taxon>Nematoda</taxon>
        <taxon>Chromadorea</taxon>
        <taxon>Rhabditida</taxon>
        <taxon>Rhabditina</taxon>
        <taxon>Diplogasteromorpha</taxon>
        <taxon>Diplogasteroidea</taxon>
        <taxon>Neodiplogasteridae</taxon>
        <taxon>Pristionchus</taxon>
    </lineage>
</organism>
<dbReference type="SMART" id="SM00430">
    <property type="entry name" value="HOLI"/>
    <property type="match status" value="1"/>
</dbReference>
<keyword evidence="10 11" id="KW-0539">Nucleus</keyword>
<reference evidence="15" key="1">
    <citation type="submission" date="2023-10" db="EMBL/GenBank/DDBJ databases">
        <title>Genome assembly of Pristionchus species.</title>
        <authorList>
            <person name="Yoshida K."/>
            <person name="Sommer R.J."/>
        </authorList>
    </citation>
    <scope>NUCLEOTIDE SEQUENCE</scope>
    <source>
        <strain evidence="15">RS0144</strain>
    </source>
</reference>
<dbReference type="Pfam" id="PF00105">
    <property type="entry name" value="zf-C4"/>
    <property type="match status" value="1"/>
</dbReference>
<evidence type="ECO:0000256" key="1">
    <source>
        <dbReference type="ARBA" id="ARBA00004123"/>
    </source>
</evidence>
<evidence type="ECO:0000259" key="14">
    <source>
        <dbReference type="PROSITE" id="PS51843"/>
    </source>
</evidence>
<dbReference type="PRINTS" id="PR00047">
    <property type="entry name" value="STROIDFINGER"/>
</dbReference>
<feature type="non-terminal residue" evidence="15">
    <location>
        <position position="1"/>
    </location>
</feature>
<evidence type="ECO:0000256" key="2">
    <source>
        <dbReference type="ARBA" id="ARBA00005993"/>
    </source>
</evidence>
<dbReference type="PANTHER" id="PTHR46011:SF6">
    <property type="entry name" value="HIGH ZINC ACTIVATED NUCLEAR RECEPTOR PROTEIN"/>
    <property type="match status" value="1"/>
</dbReference>
<accession>A0AAV5SD26</accession>
<keyword evidence="5 11" id="KW-0862">Zinc</keyword>
<name>A0AAV5SD26_9BILA</name>
<evidence type="ECO:0008006" key="17">
    <source>
        <dbReference type="Google" id="ProtNLM"/>
    </source>
</evidence>
<keyword evidence="3 11" id="KW-0479">Metal-binding</keyword>
<dbReference type="Proteomes" id="UP001432027">
    <property type="component" value="Unassembled WGS sequence"/>
</dbReference>
<evidence type="ECO:0000256" key="12">
    <source>
        <dbReference type="SAM" id="MobiDB-lite"/>
    </source>
</evidence>
<dbReference type="InterPro" id="IPR035500">
    <property type="entry name" value="NHR-like_dom_sf"/>
</dbReference>
<evidence type="ECO:0000256" key="11">
    <source>
        <dbReference type="RuleBase" id="RU004334"/>
    </source>
</evidence>
<dbReference type="GO" id="GO:0008270">
    <property type="term" value="F:zinc ion binding"/>
    <property type="evidence" value="ECO:0007669"/>
    <property type="project" value="UniProtKB-KW"/>
</dbReference>
<feature type="region of interest" description="Disordered" evidence="12">
    <location>
        <begin position="100"/>
        <end position="123"/>
    </location>
</feature>
<evidence type="ECO:0000256" key="10">
    <source>
        <dbReference type="ARBA" id="ARBA00023242"/>
    </source>
</evidence>
<dbReference type="PROSITE" id="PS51843">
    <property type="entry name" value="NR_LBD"/>
    <property type="match status" value="1"/>
</dbReference>
<dbReference type="SUPFAM" id="SSF57716">
    <property type="entry name" value="Glucocorticoid receptor-like (DNA-binding domain)"/>
    <property type="match status" value="1"/>
</dbReference>
<evidence type="ECO:0000256" key="3">
    <source>
        <dbReference type="ARBA" id="ARBA00022723"/>
    </source>
</evidence>
<evidence type="ECO:0000256" key="7">
    <source>
        <dbReference type="ARBA" id="ARBA00023125"/>
    </source>
</evidence>
<keyword evidence="4 11" id="KW-0863">Zinc-finger</keyword>
<dbReference type="CDD" id="cd06960">
    <property type="entry name" value="NR_DBD_HNF4A"/>
    <property type="match status" value="1"/>
</dbReference>
<keyword evidence="6 11" id="KW-0805">Transcription regulation</keyword>